<dbReference type="Proteomes" id="UP000239239">
    <property type="component" value="Unassembled WGS sequence"/>
</dbReference>
<evidence type="ECO:0000313" key="1">
    <source>
        <dbReference type="EMBL" id="PPK28833.1"/>
    </source>
</evidence>
<comment type="caution">
    <text evidence="1">The sequence shown here is derived from an EMBL/GenBank/DDBJ whole genome shotgun (WGS) entry which is preliminary data.</text>
</comment>
<reference evidence="1 2" key="1">
    <citation type="submission" date="2018-02" db="EMBL/GenBank/DDBJ databases">
        <title>Draft genome sequences of four Legionella pneumophila clinical strains isolated in Ontario.</title>
        <authorList>
            <person name="Fortuna A."/>
            <person name="Ramnarine R."/>
            <person name="Li A."/>
            <person name="Frantz C."/>
            <person name="Mallo G."/>
        </authorList>
    </citation>
    <scope>NUCLEOTIDE SEQUENCE [LARGE SCALE GENOMIC DNA]</scope>
    <source>
        <strain evidence="1 2">LG61</strain>
    </source>
</reference>
<proteinExistence type="predicted"/>
<organism evidence="1 2">
    <name type="scientific">Legionella pneumophila</name>
    <dbReference type="NCBI Taxonomy" id="446"/>
    <lineage>
        <taxon>Bacteria</taxon>
        <taxon>Pseudomonadati</taxon>
        <taxon>Pseudomonadota</taxon>
        <taxon>Gammaproteobacteria</taxon>
        <taxon>Legionellales</taxon>
        <taxon>Legionellaceae</taxon>
        <taxon>Legionella</taxon>
    </lineage>
</organism>
<name>A0A2S6EUH6_LEGPN</name>
<gene>
    <name evidence="1" type="ORF">C3928_15445</name>
</gene>
<protein>
    <submittedName>
        <fullName evidence="1">Uncharacterized protein</fullName>
    </submittedName>
</protein>
<dbReference type="RefSeq" id="WP_027228685.1">
    <property type="nucleotide sequence ID" value="NZ_CP017601.1"/>
</dbReference>
<accession>A0A2S6EUH6</accession>
<sequence>MNFSKREGYKDTSLVPFEGMSAGLKNAIFNKIHSVVNEFISLGITGYGDSSYKGKKAELLWTVFFEKRKSTLPYAGDFLKEL</sequence>
<dbReference type="AlphaFoldDB" id="A0A2S6EUH6"/>
<dbReference type="EMBL" id="PQWY01000021">
    <property type="protein sequence ID" value="PPK28833.1"/>
    <property type="molecule type" value="Genomic_DNA"/>
</dbReference>
<evidence type="ECO:0000313" key="2">
    <source>
        <dbReference type="Proteomes" id="UP000239239"/>
    </source>
</evidence>